<keyword evidence="2" id="KW-1185">Reference proteome</keyword>
<proteinExistence type="predicted"/>
<reference evidence="1 2" key="1">
    <citation type="submission" date="2024-09" db="EMBL/GenBank/DDBJ databases">
        <title>Rethinking Asexuality: The Enigmatic Case of Functional Sexual Genes in Lepraria (Stereocaulaceae).</title>
        <authorList>
            <person name="Doellman M."/>
            <person name="Sun Y."/>
            <person name="Barcenas-Pena A."/>
            <person name="Lumbsch H.T."/>
            <person name="Grewe F."/>
        </authorList>
    </citation>
    <scope>NUCLEOTIDE SEQUENCE [LARGE SCALE GENOMIC DNA]</scope>
    <source>
        <strain evidence="1 2">Grewe 0041</strain>
    </source>
</reference>
<protein>
    <submittedName>
        <fullName evidence="1">Uncharacterized protein</fullName>
    </submittedName>
</protein>
<evidence type="ECO:0000313" key="2">
    <source>
        <dbReference type="Proteomes" id="UP001590951"/>
    </source>
</evidence>
<evidence type="ECO:0000313" key="1">
    <source>
        <dbReference type="EMBL" id="KAL2051193.1"/>
    </source>
</evidence>
<dbReference type="EMBL" id="JBHFEH010000037">
    <property type="protein sequence ID" value="KAL2051193.1"/>
    <property type="molecule type" value="Genomic_DNA"/>
</dbReference>
<name>A0ABR4AZX1_9LECA</name>
<gene>
    <name evidence="1" type="ORF">ABVK25_008440</name>
</gene>
<sequence>MDRKRVAFWIIAGDGFNLLRSRSSITLRLLNIGANQLAYGYYLSRPGILEDAAHFLTSGLQYNLASLTPLQLFNYLFELISVYLRLDQWKDAGKLLARIEKHVLPGNEGMEIFDFWARSGKYGEIRTLLDLYQADYLMATGNWTRQKIGLQTP</sequence>
<accession>A0ABR4AZX1</accession>
<comment type="caution">
    <text evidence="1">The sequence shown here is derived from an EMBL/GenBank/DDBJ whole genome shotgun (WGS) entry which is preliminary data.</text>
</comment>
<dbReference type="Proteomes" id="UP001590951">
    <property type="component" value="Unassembled WGS sequence"/>
</dbReference>
<organism evidence="1 2">
    <name type="scientific">Lepraria finkii</name>
    <dbReference type="NCBI Taxonomy" id="1340010"/>
    <lineage>
        <taxon>Eukaryota</taxon>
        <taxon>Fungi</taxon>
        <taxon>Dikarya</taxon>
        <taxon>Ascomycota</taxon>
        <taxon>Pezizomycotina</taxon>
        <taxon>Lecanoromycetes</taxon>
        <taxon>OSLEUM clade</taxon>
        <taxon>Lecanoromycetidae</taxon>
        <taxon>Lecanorales</taxon>
        <taxon>Lecanorineae</taxon>
        <taxon>Stereocaulaceae</taxon>
        <taxon>Lepraria</taxon>
    </lineage>
</organism>